<accession>A0ABQ5JMV3</accession>
<dbReference type="InterPro" id="IPR009057">
    <property type="entry name" value="Homeodomain-like_sf"/>
</dbReference>
<dbReference type="PANTHER" id="PTHR43479:SF7">
    <property type="entry name" value="TETR-FAMILY TRANSCRIPTIONAL REGULATOR"/>
    <property type="match status" value="1"/>
</dbReference>
<dbReference type="EMBL" id="BQXH01000024">
    <property type="protein sequence ID" value="GKS82274.1"/>
    <property type="molecule type" value="Genomic_DNA"/>
</dbReference>
<sequence length="197" mass="22949">MTTKIDLRIKKSTYAIKTAFWKLLFQQSFQKITIKQILLEAQVNRATFYKYFADKYDLLDSVEQDLLTEFEHLTQQISTPLLHNDTDVSELNVYYQQSVQYIYTNSTKFSALLKPSGDPEFIKKLIATDQKIWQQKNLVPKSSIPEHYATAAMIGMATSLITEWVNSDFHESPQEFSVIMRKIVTPLLSEQSFFKKN</sequence>
<dbReference type="InterPro" id="IPR039532">
    <property type="entry name" value="TetR_C_Firmicutes"/>
</dbReference>
<dbReference type="InterPro" id="IPR001647">
    <property type="entry name" value="HTH_TetR"/>
</dbReference>
<name>A0ABQ5JMV3_9LACO</name>
<comment type="caution">
    <text evidence="4">The sequence shown here is derived from an EMBL/GenBank/DDBJ whole genome shotgun (WGS) entry which is preliminary data.</text>
</comment>
<dbReference type="SUPFAM" id="SSF46689">
    <property type="entry name" value="Homeodomain-like"/>
    <property type="match status" value="1"/>
</dbReference>
<proteinExistence type="predicted"/>
<dbReference type="Proteomes" id="UP001055149">
    <property type="component" value="Unassembled WGS sequence"/>
</dbReference>
<dbReference type="PROSITE" id="PS50977">
    <property type="entry name" value="HTH_TETR_2"/>
    <property type="match status" value="1"/>
</dbReference>
<feature type="domain" description="HTH tetR-type" evidence="3">
    <location>
        <begin position="10"/>
        <end position="70"/>
    </location>
</feature>
<dbReference type="Pfam" id="PF14278">
    <property type="entry name" value="TetR_C_8"/>
    <property type="match status" value="1"/>
</dbReference>
<protein>
    <submittedName>
        <fullName evidence="4">TetR family transcriptional regulator</fullName>
    </submittedName>
</protein>
<dbReference type="InterPro" id="IPR023772">
    <property type="entry name" value="DNA-bd_HTH_TetR-type_CS"/>
</dbReference>
<evidence type="ECO:0000256" key="2">
    <source>
        <dbReference type="PROSITE-ProRule" id="PRU00335"/>
    </source>
</evidence>
<organism evidence="4 5">
    <name type="scientific">Ligilactobacillus pabuli</name>
    <dbReference type="NCBI Taxonomy" id="2886039"/>
    <lineage>
        <taxon>Bacteria</taxon>
        <taxon>Bacillati</taxon>
        <taxon>Bacillota</taxon>
        <taxon>Bacilli</taxon>
        <taxon>Lactobacillales</taxon>
        <taxon>Lactobacillaceae</taxon>
        <taxon>Ligilactobacillus</taxon>
    </lineage>
</organism>
<evidence type="ECO:0000313" key="5">
    <source>
        <dbReference type="Proteomes" id="UP001055149"/>
    </source>
</evidence>
<dbReference type="PROSITE" id="PS01081">
    <property type="entry name" value="HTH_TETR_1"/>
    <property type="match status" value="1"/>
</dbReference>
<gene>
    <name evidence="4" type="ORF">LPAF129_19600</name>
</gene>
<evidence type="ECO:0000256" key="1">
    <source>
        <dbReference type="ARBA" id="ARBA00023125"/>
    </source>
</evidence>
<dbReference type="Pfam" id="PF00440">
    <property type="entry name" value="TetR_N"/>
    <property type="match status" value="1"/>
</dbReference>
<keyword evidence="1 2" id="KW-0238">DNA-binding</keyword>
<dbReference type="RefSeq" id="WP_244056728.1">
    <property type="nucleotide sequence ID" value="NZ_BQXH01000024.1"/>
</dbReference>
<evidence type="ECO:0000259" key="3">
    <source>
        <dbReference type="PROSITE" id="PS50977"/>
    </source>
</evidence>
<dbReference type="PANTHER" id="PTHR43479">
    <property type="entry name" value="ACREF/ENVCD OPERON REPRESSOR-RELATED"/>
    <property type="match status" value="1"/>
</dbReference>
<evidence type="ECO:0000313" key="4">
    <source>
        <dbReference type="EMBL" id="GKS82274.1"/>
    </source>
</evidence>
<dbReference type="Gene3D" id="1.10.357.10">
    <property type="entry name" value="Tetracycline Repressor, domain 2"/>
    <property type="match status" value="1"/>
</dbReference>
<keyword evidence="5" id="KW-1185">Reference proteome</keyword>
<dbReference type="InterPro" id="IPR050624">
    <property type="entry name" value="HTH-type_Tx_Regulator"/>
</dbReference>
<reference evidence="4" key="1">
    <citation type="journal article" date="2022" name="Int. J. Syst. Evol. Microbiol.">
        <title>A novel species of lactic acid bacteria, Ligilactobacillus pabuli sp. nov., isolated from alfalfa silage.</title>
        <authorList>
            <person name="Tohno M."/>
            <person name="Tanizawa Y."/>
            <person name="Sawada H."/>
            <person name="Sakamoto M."/>
            <person name="Ohkuma M."/>
            <person name="Kobayashi H."/>
        </authorList>
    </citation>
    <scope>NUCLEOTIDE SEQUENCE</scope>
    <source>
        <strain evidence="4">AF129</strain>
    </source>
</reference>
<feature type="DNA-binding region" description="H-T-H motif" evidence="2">
    <location>
        <begin position="33"/>
        <end position="52"/>
    </location>
</feature>